<evidence type="ECO:0000256" key="5">
    <source>
        <dbReference type="ARBA" id="ARBA00023014"/>
    </source>
</evidence>
<evidence type="ECO:0000313" key="8">
    <source>
        <dbReference type="Proteomes" id="UP001597322"/>
    </source>
</evidence>
<dbReference type="InterPro" id="IPR041921">
    <property type="entry name" value="NuoE_N"/>
</dbReference>
<dbReference type="Pfam" id="PF01257">
    <property type="entry name" value="2Fe-2S_thioredx"/>
    <property type="match status" value="1"/>
</dbReference>
<evidence type="ECO:0000256" key="1">
    <source>
        <dbReference type="ARBA" id="ARBA00010643"/>
    </source>
</evidence>
<dbReference type="Gene3D" id="1.10.10.1590">
    <property type="entry name" value="NADH-quinone oxidoreductase subunit E"/>
    <property type="match status" value="1"/>
</dbReference>
<dbReference type="PANTHER" id="PTHR43342:SF1">
    <property type="entry name" value="BIFURCATING [FEFE] HYDROGENASE GAMMA SUBUNIT"/>
    <property type="match status" value="1"/>
</dbReference>
<evidence type="ECO:0000256" key="3">
    <source>
        <dbReference type="ARBA" id="ARBA00022723"/>
    </source>
</evidence>
<sequence>MNIRAVAVDEATRVSEIVEDCRQLEGPLLPILHRVQEEFGYIPEQAKQVIAKALNLSRAEVHGVVTFYHDFRDHPAGRHSLKLCRAEACQSMGCDALAEQVKASLGIGWHETTPDGAVTLEPVYCLGLCASAPAAMLDGEIYARVDEDCLTEMLAEVRK</sequence>
<evidence type="ECO:0000256" key="2">
    <source>
        <dbReference type="ARBA" id="ARBA00022714"/>
    </source>
</evidence>
<organism evidence="7 8">
    <name type="scientific">Rhizobium helianthi</name>
    <dbReference type="NCBI Taxonomy" id="1132695"/>
    <lineage>
        <taxon>Bacteria</taxon>
        <taxon>Pseudomonadati</taxon>
        <taxon>Pseudomonadota</taxon>
        <taxon>Alphaproteobacteria</taxon>
        <taxon>Hyphomicrobiales</taxon>
        <taxon>Rhizobiaceae</taxon>
        <taxon>Rhizobium/Agrobacterium group</taxon>
        <taxon>Rhizobium</taxon>
    </lineage>
</organism>
<keyword evidence="3" id="KW-0479">Metal-binding</keyword>
<dbReference type="PIRSF" id="PIRSF000216">
    <property type="entry name" value="NADH_DH_24kDa"/>
    <property type="match status" value="1"/>
</dbReference>
<dbReference type="EMBL" id="JBHUEQ010000023">
    <property type="protein sequence ID" value="MFD1746443.1"/>
    <property type="molecule type" value="Genomic_DNA"/>
</dbReference>
<gene>
    <name evidence="7" type="ORF">ACFSE1_13295</name>
</gene>
<dbReference type="Proteomes" id="UP001597322">
    <property type="component" value="Unassembled WGS sequence"/>
</dbReference>
<proteinExistence type="inferred from homology"/>
<dbReference type="NCBIfam" id="NF004638">
    <property type="entry name" value="PRK05988.1"/>
    <property type="match status" value="1"/>
</dbReference>
<dbReference type="PROSITE" id="PS01099">
    <property type="entry name" value="COMPLEX1_24K"/>
    <property type="match status" value="1"/>
</dbReference>
<keyword evidence="8" id="KW-1185">Reference proteome</keyword>
<dbReference type="RefSeq" id="WP_377402058.1">
    <property type="nucleotide sequence ID" value="NZ_JBHUEQ010000023.1"/>
</dbReference>
<dbReference type="InterPro" id="IPR036249">
    <property type="entry name" value="Thioredoxin-like_sf"/>
</dbReference>
<evidence type="ECO:0000313" key="7">
    <source>
        <dbReference type="EMBL" id="MFD1746443.1"/>
    </source>
</evidence>
<reference evidence="8" key="1">
    <citation type="journal article" date="2019" name="Int. J. Syst. Evol. Microbiol.">
        <title>The Global Catalogue of Microorganisms (GCM) 10K type strain sequencing project: providing services to taxonomists for standard genome sequencing and annotation.</title>
        <authorList>
            <consortium name="The Broad Institute Genomics Platform"/>
            <consortium name="The Broad Institute Genome Sequencing Center for Infectious Disease"/>
            <person name="Wu L."/>
            <person name="Ma J."/>
        </authorList>
    </citation>
    <scope>NUCLEOTIDE SEQUENCE [LARGE SCALE GENOMIC DNA]</scope>
    <source>
        <strain evidence="8">CG52</strain>
    </source>
</reference>
<dbReference type="SUPFAM" id="SSF52833">
    <property type="entry name" value="Thioredoxin-like"/>
    <property type="match status" value="1"/>
</dbReference>
<dbReference type="CDD" id="cd03081">
    <property type="entry name" value="TRX_Fd_NuoE_FDH_gamma"/>
    <property type="match status" value="1"/>
</dbReference>
<dbReference type="PANTHER" id="PTHR43342">
    <property type="entry name" value="NADH-QUINONE OXIDOREDUCTASE, E SUBUNIT"/>
    <property type="match status" value="1"/>
</dbReference>
<evidence type="ECO:0000256" key="6">
    <source>
        <dbReference type="ARBA" id="ARBA00034078"/>
    </source>
</evidence>
<name>A0ABW4M7D4_9HYPH</name>
<dbReference type="Gene3D" id="3.40.30.10">
    <property type="entry name" value="Glutaredoxin"/>
    <property type="match status" value="1"/>
</dbReference>
<dbReference type="InterPro" id="IPR028431">
    <property type="entry name" value="NADP_DH_HndA-like"/>
</dbReference>
<evidence type="ECO:0000256" key="4">
    <source>
        <dbReference type="ARBA" id="ARBA00023004"/>
    </source>
</evidence>
<comment type="cofactor">
    <cofactor evidence="6">
        <name>[2Fe-2S] cluster</name>
        <dbReference type="ChEBI" id="CHEBI:190135"/>
    </cofactor>
</comment>
<comment type="similarity">
    <text evidence="1">Belongs to the complex I 24 kDa subunit family.</text>
</comment>
<keyword evidence="2" id="KW-0001">2Fe-2S</keyword>
<protein>
    <submittedName>
        <fullName evidence="7">Formate dehydrogenase subunit gamma</fullName>
    </submittedName>
</protein>
<keyword evidence="5" id="KW-0411">Iron-sulfur</keyword>
<dbReference type="InterPro" id="IPR002023">
    <property type="entry name" value="NuoE-like"/>
</dbReference>
<comment type="caution">
    <text evidence="7">The sequence shown here is derived from an EMBL/GenBank/DDBJ whole genome shotgun (WGS) entry which is preliminary data.</text>
</comment>
<accession>A0ABW4M7D4</accession>
<keyword evidence="4" id="KW-0408">Iron</keyword>